<dbReference type="Proteomes" id="UP000076532">
    <property type="component" value="Unassembled WGS sequence"/>
</dbReference>
<organism evidence="2 3">
    <name type="scientific">Athelia psychrophila</name>
    <dbReference type="NCBI Taxonomy" id="1759441"/>
    <lineage>
        <taxon>Eukaryota</taxon>
        <taxon>Fungi</taxon>
        <taxon>Dikarya</taxon>
        <taxon>Basidiomycota</taxon>
        <taxon>Agaricomycotina</taxon>
        <taxon>Agaricomycetes</taxon>
        <taxon>Agaricomycetidae</taxon>
        <taxon>Atheliales</taxon>
        <taxon>Atheliaceae</taxon>
        <taxon>Athelia</taxon>
    </lineage>
</organism>
<dbReference type="OrthoDB" id="48988at2759"/>
<protein>
    <recommendedName>
        <fullName evidence="1">NADP-dependent oxidoreductase domain-containing protein</fullName>
    </recommendedName>
</protein>
<dbReference type="Pfam" id="PF00248">
    <property type="entry name" value="Aldo_ket_red"/>
    <property type="match status" value="1"/>
</dbReference>
<dbReference type="InterPro" id="IPR050523">
    <property type="entry name" value="AKR_Detox_Biosynth"/>
</dbReference>
<dbReference type="SUPFAM" id="SSF51430">
    <property type="entry name" value="NAD(P)-linked oxidoreductase"/>
    <property type="match status" value="1"/>
</dbReference>
<gene>
    <name evidence="2" type="ORF">FIBSPDRAFT_1041198</name>
</gene>
<feature type="domain" description="NADP-dependent oxidoreductase" evidence="1">
    <location>
        <begin position="65"/>
        <end position="151"/>
    </location>
</feature>
<evidence type="ECO:0000313" key="3">
    <source>
        <dbReference type="Proteomes" id="UP000076532"/>
    </source>
</evidence>
<evidence type="ECO:0000259" key="1">
    <source>
        <dbReference type="Pfam" id="PF00248"/>
    </source>
</evidence>
<dbReference type="InterPro" id="IPR036812">
    <property type="entry name" value="NAD(P)_OxRdtase_dom_sf"/>
</dbReference>
<proteinExistence type="predicted"/>
<accession>A0A166P8G6</accession>
<dbReference type="EMBL" id="KV417518">
    <property type="protein sequence ID" value="KZP25831.1"/>
    <property type="molecule type" value="Genomic_DNA"/>
</dbReference>
<evidence type="ECO:0000313" key="2">
    <source>
        <dbReference type="EMBL" id="KZP25831.1"/>
    </source>
</evidence>
<reference evidence="2 3" key="1">
    <citation type="journal article" date="2016" name="Mol. Biol. Evol.">
        <title>Comparative Genomics of Early-Diverging Mushroom-Forming Fungi Provides Insights into the Origins of Lignocellulose Decay Capabilities.</title>
        <authorList>
            <person name="Nagy L.G."/>
            <person name="Riley R."/>
            <person name="Tritt A."/>
            <person name="Adam C."/>
            <person name="Daum C."/>
            <person name="Floudas D."/>
            <person name="Sun H."/>
            <person name="Yadav J.S."/>
            <person name="Pangilinan J."/>
            <person name="Larsson K.H."/>
            <person name="Matsuura K."/>
            <person name="Barry K."/>
            <person name="Labutti K."/>
            <person name="Kuo R."/>
            <person name="Ohm R.A."/>
            <person name="Bhattacharya S.S."/>
            <person name="Shirouzu T."/>
            <person name="Yoshinaga Y."/>
            <person name="Martin F.M."/>
            <person name="Grigoriev I.V."/>
            <person name="Hibbett D.S."/>
        </authorList>
    </citation>
    <scope>NUCLEOTIDE SEQUENCE [LARGE SCALE GENOMIC DNA]</scope>
    <source>
        <strain evidence="2 3">CBS 109695</strain>
    </source>
</reference>
<dbReference type="PANTHER" id="PTHR43364:SF15">
    <property type="entry name" value="ARYL-ALCOHOL DEHYDROGENASE AAD16-RELATED"/>
    <property type="match status" value="1"/>
</dbReference>
<sequence>MGVYSNGLPEVILGKAIKQHNFNRDEIVAMTKRAIFTVGHTNDTKHTPESGCYVNRLADGAIQNHYCMLYHEEEHFGVGSTSWSPLARGVLTRPLPSKKPQSERQQKDSTLEMYLKNPKDNEIVRRVEEVAKKIGESMAQTALAWLMAKYGESWLQHSKFEDMLYS</sequence>
<dbReference type="PANTHER" id="PTHR43364">
    <property type="entry name" value="NADH-SPECIFIC METHYLGLYOXAL REDUCTASE-RELATED"/>
    <property type="match status" value="1"/>
</dbReference>
<name>A0A166P8G6_9AGAM</name>
<dbReference type="InterPro" id="IPR023210">
    <property type="entry name" value="NADP_OxRdtase_dom"/>
</dbReference>
<dbReference type="Gene3D" id="3.20.20.100">
    <property type="entry name" value="NADP-dependent oxidoreductase domain"/>
    <property type="match status" value="1"/>
</dbReference>
<dbReference type="STRING" id="436010.A0A166P8G6"/>
<dbReference type="AlphaFoldDB" id="A0A166P8G6"/>
<keyword evidence="3" id="KW-1185">Reference proteome</keyword>